<sequence>MAIEIKNTQENFWSSDFGKEYTDRNSRDTRDWDKFYLDTYGVTKTTINEKILGNLPKDAKILEVGCNTGMQLVGLQKMGFTNLYGVELQPYAVEQAKKYTQNINIIQGSGFELPFKDNYFDLVCTNGVLIHIAPENHHGFMSEIVRCSKKYITGFEYFIEGDVESVNYRGNEGFLWKADFCSIYKKTFPNLDVIQKDFYPYITDKNLIDCMFLLEKK</sequence>
<protein>
    <recommendedName>
        <fullName evidence="1">Methyltransferase type 11 domain-containing protein</fullName>
    </recommendedName>
</protein>
<dbReference type="InterPro" id="IPR020027">
    <property type="entry name" value="Pseudamin_synth-assoc_MeTrfase"/>
</dbReference>
<reference evidence="2" key="1">
    <citation type="journal article" date="2014" name="Int. J. Syst. Evol. Microbiol.">
        <title>Complete genome sequence of Corynebacterium casei LMG S-19264T (=DSM 44701T), isolated from a smear-ripened cheese.</title>
        <authorList>
            <consortium name="US DOE Joint Genome Institute (JGI-PGF)"/>
            <person name="Walter F."/>
            <person name="Albersmeier A."/>
            <person name="Kalinowski J."/>
            <person name="Ruckert C."/>
        </authorList>
    </citation>
    <scope>NUCLEOTIDE SEQUENCE</scope>
    <source>
        <strain evidence="2">CGMCC 1.15958</strain>
    </source>
</reference>
<dbReference type="CDD" id="cd02440">
    <property type="entry name" value="AdoMet_MTases"/>
    <property type="match status" value="1"/>
</dbReference>
<dbReference type="Pfam" id="PF08241">
    <property type="entry name" value="Methyltransf_11"/>
    <property type="match status" value="1"/>
</dbReference>
<evidence type="ECO:0000313" key="2">
    <source>
        <dbReference type="EMBL" id="GGD64558.1"/>
    </source>
</evidence>
<dbReference type="AlphaFoldDB" id="A0A917DS10"/>
<dbReference type="Proteomes" id="UP000609064">
    <property type="component" value="Unassembled WGS sequence"/>
</dbReference>
<dbReference type="NCBIfam" id="TIGR03587">
    <property type="entry name" value="Pse_Me-ase"/>
    <property type="match status" value="1"/>
</dbReference>
<dbReference type="Gene3D" id="3.40.50.150">
    <property type="entry name" value="Vaccinia Virus protein VP39"/>
    <property type="match status" value="1"/>
</dbReference>
<dbReference type="SUPFAM" id="SSF53335">
    <property type="entry name" value="S-adenosyl-L-methionine-dependent methyltransferases"/>
    <property type="match status" value="1"/>
</dbReference>
<feature type="domain" description="Methyltransferase type 11" evidence="1">
    <location>
        <begin position="62"/>
        <end position="149"/>
    </location>
</feature>
<evidence type="ECO:0000313" key="3">
    <source>
        <dbReference type="Proteomes" id="UP000609064"/>
    </source>
</evidence>
<dbReference type="InterPro" id="IPR029063">
    <property type="entry name" value="SAM-dependent_MTases_sf"/>
</dbReference>
<dbReference type="RefSeq" id="WP_229250710.1">
    <property type="nucleotide sequence ID" value="NZ_BMKK01000006.1"/>
</dbReference>
<comment type="caution">
    <text evidence="2">The sequence shown here is derived from an EMBL/GenBank/DDBJ whole genome shotgun (WGS) entry which is preliminary data.</text>
</comment>
<accession>A0A917DS10</accession>
<reference evidence="2" key="2">
    <citation type="submission" date="2020-09" db="EMBL/GenBank/DDBJ databases">
        <authorList>
            <person name="Sun Q."/>
            <person name="Zhou Y."/>
        </authorList>
    </citation>
    <scope>NUCLEOTIDE SEQUENCE</scope>
    <source>
        <strain evidence="2">CGMCC 1.15958</strain>
    </source>
</reference>
<dbReference type="PANTHER" id="PTHR43861">
    <property type="entry name" value="TRANS-ACONITATE 2-METHYLTRANSFERASE-RELATED"/>
    <property type="match status" value="1"/>
</dbReference>
<dbReference type="GO" id="GO:0008757">
    <property type="term" value="F:S-adenosylmethionine-dependent methyltransferase activity"/>
    <property type="evidence" value="ECO:0007669"/>
    <property type="project" value="InterPro"/>
</dbReference>
<dbReference type="EMBL" id="BMKK01000006">
    <property type="protein sequence ID" value="GGD64558.1"/>
    <property type="molecule type" value="Genomic_DNA"/>
</dbReference>
<keyword evidence="3" id="KW-1185">Reference proteome</keyword>
<evidence type="ECO:0000259" key="1">
    <source>
        <dbReference type="Pfam" id="PF08241"/>
    </source>
</evidence>
<proteinExistence type="predicted"/>
<organism evidence="2 3">
    <name type="scientific">Emticicia aquatilis</name>
    <dbReference type="NCBI Taxonomy" id="1537369"/>
    <lineage>
        <taxon>Bacteria</taxon>
        <taxon>Pseudomonadati</taxon>
        <taxon>Bacteroidota</taxon>
        <taxon>Cytophagia</taxon>
        <taxon>Cytophagales</taxon>
        <taxon>Leadbetterellaceae</taxon>
        <taxon>Emticicia</taxon>
    </lineage>
</organism>
<dbReference type="InterPro" id="IPR013216">
    <property type="entry name" value="Methyltransf_11"/>
</dbReference>
<name>A0A917DS10_9BACT</name>
<gene>
    <name evidence="2" type="ORF">GCM10011514_30700</name>
</gene>